<reference evidence="2 3" key="1">
    <citation type="submission" date="2024-04" db="EMBL/GenBank/DDBJ databases">
        <title>Human intestinal bacterial collection.</title>
        <authorList>
            <person name="Pauvert C."/>
            <person name="Hitch T.C.A."/>
            <person name="Clavel T."/>
        </authorList>
    </citation>
    <scope>NUCLEOTIDE SEQUENCE [LARGE SCALE GENOMIC DNA]</scope>
    <source>
        <strain evidence="2 3">CLA-KB-H42</strain>
    </source>
</reference>
<keyword evidence="3" id="KW-1185">Reference proteome</keyword>
<evidence type="ECO:0000313" key="3">
    <source>
        <dbReference type="Proteomes" id="UP001487305"/>
    </source>
</evidence>
<dbReference type="RefSeq" id="WP_102373846.1">
    <property type="nucleotide sequence ID" value="NZ_LT962670.1"/>
</dbReference>
<dbReference type="PANTHER" id="PTHR34227:SF1">
    <property type="entry name" value="DIMETHYL SULFOXIDE REDUCTASE CHAPERONE-RELATED"/>
    <property type="match status" value="1"/>
</dbReference>
<gene>
    <name evidence="2" type="ORF">AAA083_11695</name>
</gene>
<sequence>MDAMNGGRWESRAMLFRMLARGLTCPDKDMCEAIADGSFAVEAQGLFGAGAGSHENGQDFEELLEELARTAETPGLLETLRREYTRLFTAPQGALIPIWETIFLDPDKTQNEFGAILIRSREAADARSRYEAASVSMATRESADHMRIECEFTGYLCQRVQLAANESERDSWAEHLDGFVSVHLDRWFKPFFDTLATCARHPFYRAVAVLGQLVDVGKLRK</sequence>
<comment type="caution">
    <text evidence="2">The sequence shown here is derived from an EMBL/GenBank/DDBJ whole genome shotgun (WGS) entry which is preliminary data.</text>
</comment>
<dbReference type="Proteomes" id="UP001487305">
    <property type="component" value="Unassembled WGS sequence"/>
</dbReference>
<organism evidence="2 3">
    <name type="scientific">Raoultibacter massiliensis</name>
    <dbReference type="NCBI Taxonomy" id="1852371"/>
    <lineage>
        <taxon>Bacteria</taxon>
        <taxon>Bacillati</taxon>
        <taxon>Actinomycetota</taxon>
        <taxon>Coriobacteriia</taxon>
        <taxon>Eggerthellales</taxon>
        <taxon>Eggerthellaceae</taxon>
        <taxon>Raoultibacter</taxon>
    </lineage>
</organism>
<keyword evidence="1" id="KW-0143">Chaperone</keyword>
<accession>A0ABV1JEX4</accession>
<dbReference type="InterPro" id="IPR020945">
    <property type="entry name" value="DMSO/NO3_reduct_chaperone"/>
</dbReference>
<evidence type="ECO:0000256" key="1">
    <source>
        <dbReference type="ARBA" id="ARBA00023186"/>
    </source>
</evidence>
<protein>
    <submittedName>
        <fullName evidence="2">Molecular chaperone TorD family protein</fullName>
    </submittedName>
</protein>
<dbReference type="InterPro" id="IPR036411">
    <property type="entry name" value="TorD-like_sf"/>
</dbReference>
<dbReference type="Gene3D" id="1.10.3480.10">
    <property type="entry name" value="TorD-like"/>
    <property type="match status" value="1"/>
</dbReference>
<proteinExistence type="predicted"/>
<name>A0ABV1JEX4_9ACTN</name>
<dbReference type="EMBL" id="JBBNOP010000010">
    <property type="protein sequence ID" value="MEQ3363637.1"/>
    <property type="molecule type" value="Genomic_DNA"/>
</dbReference>
<dbReference type="Pfam" id="PF02613">
    <property type="entry name" value="Nitrate_red_del"/>
    <property type="match status" value="1"/>
</dbReference>
<dbReference type="InterPro" id="IPR050289">
    <property type="entry name" value="TorD/DmsD_chaperones"/>
</dbReference>
<evidence type="ECO:0000313" key="2">
    <source>
        <dbReference type="EMBL" id="MEQ3363637.1"/>
    </source>
</evidence>
<dbReference type="SUPFAM" id="SSF89155">
    <property type="entry name" value="TorD-like"/>
    <property type="match status" value="1"/>
</dbReference>
<dbReference type="PANTHER" id="PTHR34227">
    <property type="entry name" value="CHAPERONE PROTEIN YCDY"/>
    <property type="match status" value="1"/>
</dbReference>